<dbReference type="PROSITE" id="PS50884">
    <property type="entry name" value="ZF_DOF_2"/>
    <property type="match status" value="1"/>
</dbReference>
<keyword evidence="7 8" id="KW-0539">Nucleus</keyword>
<keyword evidence="4 9" id="KW-0805">Transcription regulation</keyword>
<evidence type="ECO:0000313" key="12">
    <source>
        <dbReference type="EMBL" id="KAL0010980.1"/>
    </source>
</evidence>
<dbReference type="InterPro" id="IPR003851">
    <property type="entry name" value="Znf_Dof"/>
</dbReference>
<evidence type="ECO:0000256" key="7">
    <source>
        <dbReference type="ARBA" id="ARBA00023242"/>
    </source>
</evidence>
<evidence type="ECO:0000256" key="4">
    <source>
        <dbReference type="ARBA" id="ARBA00023015"/>
    </source>
</evidence>
<evidence type="ECO:0000256" key="2">
    <source>
        <dbReference type="ARBA" id="ARBA00022771"/>
    </source>
</evidence>
<evidence type="ECO:0000256" key="5">
    <source>
        <dbReference type="ARBA" id="ARBA00023125"/>
    </source>
</evidence>
<keyword evidence="6 9" id="KW-0804">Transcription</keyword>
<keyword evidence="5 8" id="KW-0238">DNA-binding</keyword>
<dbReference type="Pfam" id="PF02701">
    <property type="entry name" value="Zn_ribbon_Dof"/>
    <property type="match status" value="1"/>
</dbReference>
<keyword evidence="13" id="KW-1185">Reference proteome</keyword>
<evidence type="ECO:0000256" key="9">
    <source>
        <dbReference type="RuleBase" id="RU369094"/>
    </source>
</evidence>
<name>A0AAW2DJY1_9ROSI</name>
<dbReference type="EMBL" id="JAZDWU010000002">
    <property type="protein sequence ID" value="KAL0010980.1"/>
    <property type="molecule type" value="Genomic_DNA"/>
</dbReference>
<comment type="function">
    <text evidence="9">Transcription factor that binds specifically to a 5'-AA[AG]G-3' consensus core sequence.</text>
</comment>
<comment type="caution">
    <text evidence="12">The sequence shown here is derived from an EMBL/GenBank/DDBJ whole genome shotgun (WGS) entry which is preliminary data.</text>
</comment>
<dbReference type="PANTHER" id="PTHR31992">
    <property type="entry name" value="DOF ZINC FINGER PROTEIN DOF1.4-RELATED"/>
    <property type="match status" value="1"/>
</dbReference>
<organism evidence="12 13">
    <name type="scientific">Lithocarpus litseifolius</name>
    <dbReference type="NCBI Taxonomy" id="425828"/>
    <lineage>
        <taxon>Eukaryota</taxon>
        <taxon>Viridiplantae</taxon>
        <taxon>Streptophyta</taxon>
        <taxon>Embryophyta</taxon>
        <taxon>Tracheophyta</taxon>
        <taxon>Spermatophyta</taxon>
        <taxon>Magnoliopsida</taxon>
        <taxon>eudicotyledons</taxon>
        <taxon>Gunneridae</taxon>
        <taxon>Pentapetalae</taxon>
        <taxon>rosids</taxon>
        <taxon>fabids</taxon>
        <taxon>Fagales</taxon>
        <taxon>Fagaceae</taxon>
        <taxon>Lithocarpus</taxon>
    </lineage>
</organism>
<reference evidence="12 13" key="1">
    <citation type="submission" date="2024-01" db="EMBL/GenBank/DDBJ databases">
        <title>A telomere-to-telomere, gap-free genome of sweet tea (Lithocarpus litseifolius).</title>
        <authorList>
            <person name="Zhou J."/>
        </authorList>
    </citation>
    <scope>NUCLEOTIDE SEQUENCE [LARGE SCALE GENOMIC DNA]</scope>
    <source>
        <strain evidence="12">Zhou-2022a</strain>
        <tissue evidence="12">Leaf</tissue>
    </source>
</reference>
<dbReference type="GO" id="GO:0008270">
    <property type="term" value="F:zinc ion binding"/>
    <property type="evidence" value="ECO:0007669"/>
    <property type="project" value="UniProtKB-KW"/>
</dbReference>
<keyword evidence="1 9" id="KW-0479">Metal-binding</keyword>
<evidence type="ECO:0000313" key="13">
    <source>
        <dbReference type="Proteomes" id="UP001459277"/>
    </source>
</evidence>
<dbReference type="GO" id="GO:0005634">
    <property type="term" value="C:nucleus"/>
    <property type="evidence" value="ECO:0007669"/>
    <property type="project" value="UniProtKB-SubCell"/>
</dbReference>
<feature type="domain" description="Dof-type" evidence="11">
    <location>
        <begin position="56"/>
        <end position="110"/>
    </location>
</feature>
<feature type="region of interest" description="Disordered" evidence="10">
    <location>
        <begin position="21"/>
        <end position="58"/>
    </location>
</feature>
<comment type="subcellular location">
    <subcellularLocation>
        <location evidence="8 9">Nucleus</location>
    </subcellularLocation>
</comment>
<evidence type="ECO:0000256" key="3">
    <source>
        <dbReference type="ARBA" id="ARBA00022833"/>
    </source>
</evidence>
<evidence type="ECO:0000259" key="11">
    <source>
        <dbReference type="PROSITE" id="PS50884"/>
    </source>
</evidence>
<accession>A0AAW2DJY1</accession>
<keyword evidence="3 9" id="KW-0862">Zinc</keyword>
<feature type="compositionally biased region" description="Low complexity" evidence="10">
    <location>
        <begin position="114"/>
        <end position="131"/>
    </location>
</feature>
<dbReference type="GO" id="GO:0003677">
    <property type="term" value="F:DNA binding"/>
    <property type="evidence" value="ECO:0007669"/>
    <property type="project" value="UniProtKB-UniRule"/>
</dbReference>
<protein>
    <recommendedName>
        <fullName evidence="9">Dof zinc finger protein</fullName>
    </recommendedName>
</protein>
<feature type="region of interest" description="Disordered" evidence="10">
    <location>
        <begin position="94"/>
        <end position="131"/>
    </location>
</feature>
<gene>
    <name evidence="12" type="ORF">SO802_006088</name>
</gene>
<evidence type="ECO:0000256" key="1">
    <source>
        <dbReference type="ARBA" id="ARBA00022723"/>
    </source>
</evidence>
<feature type="compositionally biased region" description="Low complexity" evidence="10">
    <location>
        <begin position="34"/>
        <end position="52"/>
    </location>
</feature>
<dbReference type="PANTHER" id="PTHR31992:SF97">
    <property type="entry name" value="DOF ZINC FINGER PROTEIN"/>
    <property type="match status" value="1"/>
</dbReference>
<sequence>MGLSSKQVSSDGVDWSQTLLQTQSLELPKPSPMRRQLQQQQQQQQQQNQRQQSDPLKCPRCESTNTKFCYYNNYNKSQPRHFCRACKRHWTKGGTLRNVPVGGGRKNKRHKKSTTAASASTSTSTANAATTNSANTNINNRLTAHMLVEAQQQRQNLPALSLGGQKCISEILFHSLIRPPSSMQHQNLINSSNNMESKNFSSNSNIHLGSTLPLPSGQSLHFPFSSSSSFNTNPSSISTSLHSSSVYNYTEGFKTIEEPTITSIMANTSTSAPQPWQVPTTTSSSMDMTTYWNWDDIDTFASTDLNLPWDDSDIKP</sequence>
<dbReference type="AlphaFoldDB" id="A0AAW2DJY1"/>
<evidence type="ECO:0000256" key="6">
    <source>
        <dbReference type="ARBA" id="ARBA00023163"/>
    </source>
</evidence>
<keyword evidence="2 8" id="KW-0863">Zinc-finger</keyword>
<dbReference type="GO" id="GO:0003700">
    <property type="term" value="F:DNA-binding transcription factor activity"/>
    <property type="evidence" value="ECO:0007669"/>
    <property type="project" value="UniProtKB-UniRule"/>
</dbReference>
<evidence type="ECO:0000256" key="10">
    <source>
        <dbReference type="SAM" id="MobiDB-lite"/>
    </source>
</evidence>
<dbReference type="InterPro" id="IPR045174">
    <property type="entry name" value="Dof"/>
</dbReference>
<proteinExistence type="predicted"/>
<dbReference type="Proteomes" id="UP001459277">
    <property type="component" value="Unassembled WGS sequence"/>
</dbReference>
<evidence type="ECO:0000256" key="8">
    <source>
        <dbReference type="PROSITE-ProRule" id="PRU00071"/>
    </source>
</evidence>
<dbReference type="PROSITE" id="PS01361">
    <property type="entry name" value="ZF_DOF_1"/>
    <property type="match status" value="1"/>
</dbReference>